<keyword evidence="7" id="KW-1133">Transmembrane helix</keyword>
<evidence type="ECO:0000256" key="6">
    <source>
        <dbReference type="ARBA" id="ARBA00023049"/>
    </source>
</evidence>
<reference evidence="9" key="1">
    <citation type="journal article" date="2014" name="Front. Microbiol.">
        <title>High frequency of phylogenetically diverse reductive dehalogenase-homologous genes in deep subseafloor sedimentary metagenomes.</title>
        <authorList>
            <person name="Kawai M."/>
            <person name="Futagami T."/>
            <person name="Toyoda A."/>
            <person name="Takaki Y."/>
            <person name="Nishi S."/>
            <person name="Hori S."/>
            <person name="Arai W."/>
            <person name="Tsubouchi T."/>
            <person name="Morono Y."/>
            <person name="Uchiyama I."/>
            <person name="Ito T."/>
            <person name="Fujiyama A."/>
            <person name="Inagaki F."/>
            <person name="Takami H."/>
        </authorList>
    </citation>
    <scope>NUCLEOTIDE SEQUENCE</scope>
    <source>
        <strain evidence="9">Expedition CK06-06</strain>
    </source>
</reference>
<accession>X1JLB7</accession>
<evidence type="ECO:0000256" key="3">
    <source>
        <dbReference type="ARBA" id="ARBA00022723"/>
    </source>
</evidence>
<comment type="caution">
    <text evidence="9">The sequence shown here is derived from an EMBL/GenBank/DDBJ whole genome shotgun (WGS) entry which is preliminary data.</text>
</comment>
<dbReference type="GO" id="GO:0004222">
    <property type="term" value="F:metalloendopeptidase activity"/>
    <property type="evidence" value="ECO:0007669"/>
    <property type="project" value="InterPro"/>
</dbReference>
<feature type="transmembrane region" description="Helical" evidence="7">
    <location>
        <begin position="123"/>
        <end position="140"/>
    </location>
</feature>
<dbReference type="Pfam" id="PF01435">
    <property type="entry name" value="Peptidase_M48"/>
    <property type="match status" value="1"/>
</dbReference>
<dbReference type="GO" id="GO:0071586">
    <property type="term" value="P:CAAX-box protein processing"/>
    <property type="evidence" value="ECO:0007669"/>
    <property type="project" value="InterPro"/>
</dbReference>
<evidence type="ECO:0000313" key="9">
    <source>
        <dbReference type="EMBL" id="GAH82270.1"/>
    </source>
</evidence>
<protein>
    <recommendedName>
        <fullName evidence="8">Peptidase M48 domain-containing protein</fullName>
    </recommendedName>
</protein>
<evidence type="ECO:0000256" key="5">
    <source>
        <dbReference type="ARBA" id="ARBA00022833"/>
    </source>
</evidence>
<dbReference type="CDD" id="cd07343">
    <property type="entry name" value="M48A_Zmpste24p_like"/>
    <property type="match status" value="1"/>
</dbReference>
<feature type="transmembrane region" description="Helical" evidence="7">
    <location>
        <begin position="88"/>
        <end position="111"/>
    </location>
</feature>
<gene>
    <name evidence="9" type="ORF">S03H2_61274</name>
</gene>
<evidence type="ECO:0000256" key="4">
    <source>
        <dbReference type="ARBA" id="ARBA00022801"/>
    </source>
</evidence>
<dbReference type="FunFam" id="3.30.2010.10:FF:000010">
    <property type="entry name" value="M48 family peptidase"/>
    <property type="match status" value="1"/>
</dbReference>
<feature type="non-terminal residue" evidence="9">
    <location>
        <position position="1"/>
    </location>
</feature>
<name>X1JLB7_9ZZZZ</name>
<keyword evidence="6" id="KW-0482">Metalloprotease</keyword>
<dbReference type="InterPro" id="IPR027057">
    <property type="entry name" value="CAXX_Prtase_1"/>
</dbReference>
<proteinExistence type="predicted"/>
<evidence type="ECO:0000256" key="1">
    <source>
        <dbReference type="ARBA" id="ARBA00001947"/>
    </source>
</evidence>
<keyword evidence="7" id="KW-0472">Membrane</keyword>
<dbReference type="EMBL" id="BARU01039546">
    <property type="protein sequence ID" value="GAH82270.1"/>
    <property type="molecule type" value="Genomic_DNA"/>
</dbReference>
<keyword evidence="2" id="KW-0645">Protease</keyword>
<dbReference type="AlphaFoldDB" id="X1JLB7"/>
<dbReference type="PANTHER" id="PTHR10120">
    <property type="entry name" value="CAAX PRENYL PROTEASE 1"/>
    <property type="match status" value="1"/>
</dbReference>
<sequence>KFEPITNKELENKIAILMGKAGLAVKGVFQMDAGKRSKHTNAYFTGIGRIKRIVLFDTLLASHPDEEILSVLAHETGHWMKKHIIKQLVLLEILSLVGLFIVAKLLNWQLIYQTFGFPEQIEYVGLFLVPVLLSPLSYFMRPVGSAISRKYEREADDIAVNLMGTAGPMKNALIKLSADNLANLAPHPLFSWFNYSHPPPVERIERLENMMEDGSIA</sequence>
<comment type="cofactor">
    <cofactor evidence="1">
        <name>Zn(2+)</name>
        <dbReference type="ChEBI" id="CHEBI:29105"/>
    </cofactor>
</comment>
<organism evidence="9">
    <name type="scientific">marine sediment metagenome</name>
    <dbReference type="NCBI Taxonomy" id="412755"/>
    <lineage>
        <taxon>unclassified sequences</taxon>
        <taxon>metagenomes</taxon>
        <taxon>ecological metagenomes</taxon>
    </lineage>
</organism>
<dbReference type="Gene3D" id="3.30.2010.10">
    <property type="entry name" value="Metalloproteases ('zincins'), catalytic domain"/>
    <property type="match status" value="1"/>
</dbReference>
<keyword evidence="4" id="KW-0378">Hydrolase</keyword>
<dbReference type="GO" id="GO:0046872">
    <property type="term" value="F:metal ion binding"/>
    <property type="evidence" value="ECO:0007669"/>
    <property type="project" value="UniProtKB-KW"/>
</dbReference>
<evidence type="ECO:0000259" key="8">
    <source>
        <dbReference type="Pfam" id="PF01435"/>
    </source>
</evidence>
<keyword evidence="5" id="KW-0862">Zinc</keyword>
<evidence type="ECO:0000256" key="7">
    <source>
        <dbReference type="SAM" id="Phobius"/>
    </source>
</evidence>
<keyword evidence="7" id="KW-0812">Transmembrane</keyword>
<feature type="domain" description="Peptidase M48" evidence="8">
    <location>
        <begin position="5"/>
        <end position="210"/>
    </location>
</feature>
<dbReference type="InterPro" id="IPR001915">
    <property type="entry name" value="Peptidase_M48"/>
</dbReference>
<keyword evidence="3" id="KW-0479">Metal-binding</keyword>
<evidence type="ECO:0000256" key="2">
    <source>
        <dbReference type="ARBA" id="ARBA00022670"/>
    </source>
</evidence>